<keyword evidence="1" id="KW-0680">Restriction system</keyword>
<protein>
    <recommendedName>
        <fullName evidence="4">Type I restriction modification DNA specificity domain-containing protein</fullName>
    </recommendedName>
</protein>
<evidence type="ECO:0008006" key="4">
    <source>
        <dbReference type="Google" id="ProtNLM"/>
    </source>
</evidence>
<dbReference type="EMBL" id="BARV01036586">
    <property type="protein sequence ID" value="GAI55440.1"/>
    <property type="molecule type" value="Genomic_DNA"/>
</dbReference>
<evidence type="ECO:0000256" key="1">
    <source>
        <dbReference type="ARBA" id="ARBA00022747"/>
    </source>
</evidence>
<dbReference type="GO" id="GO:0009307">
    <property type="term" value="P:DNA restriction-modification system"/>
    <property type="evidence" value="ECO:0007669"/>
    <property type="project" value="UniProtKB-KW"/>
</dbReference>
<gene>
    <name evidence="3" type="ORF">S06H3_56813</name>
</gene>
<dbReference type="InterPro" id="IPR044946">
    <property type="entry name" value="Restrct_endonuc_typeI_TRD_sf"/>
</dbReference>
<dbReference type="AlphaFoldDB" id="X1QX34"/>
<name>X1QX34_9ZZZZ</name>
<accession>X1QX34</accession>
<evidence type="ECO:0000256" key="2">
    <source>
        <dbReference type="ARBA" id="ARBA00023125"/>
    </source>
</evidence>
<reference evidence="3" key="1">
    <citation type="journal article" date="2014" name="Front. Microbiol.">
        <title>High frequency of phylogenetically diverse reductive dehalogenase-homologous genes in deep subseafloor sedimentary metagenomes.</title>
        <authorList>
            <person name="Kawai M."/>
            <person name="Futagami T."/>
            <person name="Toyoda A."/>
            <person name="Takaki Y."/>
            <person name="Nishi S."/>
            <person name="Hori S."/>
            <person name="Arai W."/>
            <person name="Tsubouchi T."/>
            <person name="Morono Y."/>
            <person name="Uchiyama I."/>
            <person name="Ito T."/>
            <person name="Fujiyama A."/>
            <person name="Inagaki F."/>
            <person name="Takami H."/>
        </authorList>
    </citation>
    <scope>NUCLEOTIDE SEQUENCE</scope>
    <source>
        <strain evidence="3">Expedition CK06-06</strain>
    </source>
</reference>
<feature type="non-terminal residue" evidence="3">
    <location>
        <position position="1"/>
    </location>
</feature>
<evidence type="ECO:0000313" key="3">
    <source>
        <dbReference type="EMBL" id="GAI55440.1"/>
    </source>
</evidence>
<feature type="non-terminal residue" evidence="3">
    <location>
        <position position="227"/>
    </location>
</feature>
<organism evidence="3">
    <name type="scientific">marine sediment metagenome</name>
    <dbReference type="NCBI Taxonomy" id="412755"/>
    <lineage>
        <taxon>unclassified sequences</taxon>
        <taxon>metagenomes</taxon>
        <taxon>ecological metagenomes</taxon>
    </lineage>
</organism>
<dbReference type="Gene3D" id="3.90.220.20">
    <property type="entry name" value="DNA methylase specificity domains"/>
    <property type="match status" value="1"/>
</dbReference>
<sequence length="227" mass="25960">DSGSLFEGTYAELDTFTSITNYKVAQQIYNLQTEYKNYMQYELKHIALEINFTRDVFKEKENTIYIPKIGKSEPVSRIQDIQLKHQNYFQVVLDKKVMSRYLEIFFKSKIGLLALESLVRGEVIGHRTKTDLEVMKLPIPELTTQELIVTTSKKIEMLKTSAAAFESELSVNPNSATAIQGELNNVLESLGKLSKEDEILALVRSGESKTLEFKQTFTKDVDMNIKD</sequence>
<dbReference type="SUPFAM" id="SSF116734">
    <property type="entry name" value="DNA methylase specificity domain"/>
    <property type="match status" value="1"/>
</dbReference>
<proteinExistence type="predicted"/>
<comment type="caution">
    <text evidence="3">The sequence shown here is derived from an EMBL/GenBank/DDBJ whole genome shotgun (WGS) entry which is preliminary data.</text>
</comment>
<keyword evidence="2" id="KW-0238">DNA-binding</keyword>
<dbReference type="GO" id="GO:0003677">
    <property type="term" value="F:DNA binding"/>
    <property type="evidence" value="ECO:0007669"/>
    <property type="project" value="UniProtKB-KW"/>
</dbReference>